<gene>
    <name evidence="3" type="ORF">RDB_LOCUS119965</name>
</gene>
<feature type="compositionally biased region" description="Basic and acidic residues" evidence="1">
    <location>
        <begin position="8"/>
        <end position="22"/>
    </location>
</feature>
<feature type="region of interest" description="Disordered" evidence="1">
    <location>
        <begin position="337"/>
        <end position="356"/>
    </location>
</feature>
<reference evidence="3" key="1">
    <citation type="submission" date="2021-01" db="EMBL/GenBank/DDBJ databases">
        <authorList>
            <person name="Kaushik A."/>
        </authorList>
    </citation>
    <scope>NUCLEOTIDE SEQUENCE</scope>
    <source>
        <strain evidence="3">AG6-10EEA</strain>
    </source>
</reference>
<dbReference type="AlphaFoldDB" id="A0A8H3D3N2"/>
<dbReference type="InterPro" id="IPR045341">
    <property type="entry name" value="DUF6532"/>
</dbReference>
<evidence type="ECO:0000259" key="2">
    <source>
        <dbReference type="Pfam" id="PF20149"/>
    </source>
</evidence>
<feature type="compositionally biased region" description="Polar residues" evidence="1">
    <location>
        <begin position="273"/>
        <end position="283"/>
    </location>
</feature>
<dbReference type="Pfam" id="PF20149">
    <property type="entry name" value="DUF6532"/>
    <property type="match status" value="1"/>
</dbReference>
<feature type="compositionally biased region" description="Polar residues" evidence="1">
    <location>
        <begin position="249"/>
        <end position="264"/>
    </location>
</feature>
<name>A0A8H3D3N2_9AGAM</name>
<dbReference type="Proteomes" id="UP000663853">
    <property type="component" value="Unassembled WGS sequence"/>
</dbReference>
<organism evidence="3 4">
    <name type="scientific">Rhizoctonia solani</name>
    <dbReference type="NCBI Taxonomy" id="456999"/>
    <lineage>
        <taxon>Eukaryota</taxon>
        <taxon>Fungi</taxon>
        <taxon>Dikarya</taxon>
        <taxon>Basidiomycota</taxon>
        <taxon>Agaricomycotina</taxon>
        <taxon>Agaricomycetes</taxon>
        <taxon>Cantharellales</taxon>
        <taxon>Ceratobasidiaceae</taxon>
        <taxon>Rhizoctonia</taxon>
    </lineage>
</organism>
<protein>
    <recommendedName>
        <fullName evidence="2">DUF6532 domain-containing protein</fullName>
    </recommendedName>
</protein>
<feature type="compositionally biased region" description="Pro residues" evidence="1">
    <location>
        <begin position="68"/>
        <end position="89"/>
    </location>
</feature>
<comment type="caution">
    <text evidence="3">The sequence shown here is derived from an EMBL/GenBank/DDBJ whole genome shotgun (WGS) entry which is preliminary data.</text>
</comment>
<feature type="region of interest" description="Disordered" evidence="1">
    <location>
        <begin position="1"/>
        <end position="161"/>
    </location>
</feature>
<sequence length="603" mass="65245">MDYSALIHDNKGLAQDKGREVAELEPEPVSAPALTRKKAASRAKLPSVPAEPETAPVPTPPARKKPVPRPVPPSVSKPEATPVPAPAPAPVAKQKPIPRPPPAAKAASLSDAEDAPPKAAPVKRSERDKKPSPLAHKVDEQKVAEQKVKDRKAEKKAVKAAKVVVDETPEETEAFLRKMGALQDQSKPSLPTSNSAKAPVPPVPKPPAPTCGFPTWGDGFAHPSTSTLTTSKLYGLCRQFAFSRKSTSKSRQATAAPSRPTLQVPSPVHQISRETSPAASSIATGLDEDNPAPLSLGPFDFNALLKDMLPPFACEIPEPLELPGPLHQVELKPGALPDYSNLKGSDRKNAKRKHDKPSIELVRECDQAVVSLACNELEVLIYVVCAFPTESQIYALSVRANNIACAKCGRNYAIPQDSIYARILRSRIGPARNRVLQSASNHGLLDMLGVKSASTEEDLEEVKEQVAELIGGAMVYPIEDGVLQVEKPYQNDYLYRMLRGAFYSSPQSKGCKNPHSFEVVSIPLMALLATALAKALDAYSTGQFQKPIGNANTFCTSTYAPIFRGHLKMLKDKVEQNEGGLREYLKGMITRARYVGFLIIDLY</sequence>
<evidence type="ECO:0000313" key="3">
    <source>
        <dbReference type="EMBL" id="CAE6506111.1"/>
    </source>
</evidence>
<feature type="region of interest" description="Disordered" evidence="1">
    <location>
        <begin position="175"/>
        <end position="211"/>
    </location>
</feature>
<accession>A0A8H3D3N2</accession>
<feature type="region of interest" description="Disordered" evidence="1">
    <location>
        <begin position="247"/>
        <end position="286"/>
    </location>
</feature>
<feature type="compositionally biased region" description="Basic and acidic residues" evidence="1">
    <location>
        <begin position="123"/>
        <end position="157"/>
    </location>
</feature>
<feature type="compositionally biased region" description="Polar residues" evidence="1">
    <location>
        <begin position="183"/>
        <end position="195"/>
    </location>
</feature>
<dbReference type="EMBL" id="CAJMXA010003600">
    <property type="protein sequence ID" value="CAE6506111.1"/>
    <property type="molecule type" value="Genomic_DNA"/>
</dbReference>
<evidence type="ECO:0000313" key="4">
    <source>
        <dbReference type="Proteomes" id="UP000663853"/>
    </source>
</evidence>
<feature type="domain" description="DUF6532" evidence="2">
    <location>
        <begin position="373"/>
        <end position="572"/>
    </location>
</feature>
<proteinExistence type="predicted"/>
<evidence type="ECO:0000256" key="1">
    <source>
        <dbReference type="SAM" id="MobiDB-lite"/>
    </source>
</evidence>
<feature type="compositionally biased region" description="Pro residues" evidence="1">
    <location>
        <begin position="199"/>
        <end position="209"/>
    </location>
</feature>